<name>A0AAD4LCC8_9AGAM</name>
<evidence type="ECO:0000313" key="1">
    <source>
        <dbReference type="EMBL" id="KAH8986471.1"/>
    </source>
</evidence>
<proteinExistence type="predicted"/>
<comment type="caution">
    <text evidence="1">The sequence shown here is derived from an EMBL/GenBank/DDBJ whole genome shotgun (WGS) entry which is preliminary data.</text>
</comment>
<gene>
    <name evidence="1" type="ORF">EDB92DRAFT_1818288</name>
</gene>
<organism evidence="1 2">
    <name type="scientific">Lactarius akahatsu</name>
    <dbReference type="NCBI Taxonomy" id="416441"/>
    <lineage>
        <taxon>Eukaryota</taxon>
        <taxon>Fungi</taxon>
        <taxon>Dikarya</taxon>
        <taxon>Basidiomycota</taxon>
        <taxon>Agaricomycotina</taxon>
        <taxon>Agaricomycetes</taxon>
        <taxon>Russulales</taxon>
        <taxon>Russulaceae</taxon>
        <taxon>Lactarius</taxon>
    </lineage>
</organism>
<protein>
    <submittedName>
        <fullName evidence="1">Uncharacterized protein</fullName>
    </submittedName>
</protein>
<evidence type="ECO:0000313" key="2">
    <source>
        <dbReference type="Proteomes" id="UP001201163"/>
    </source>
</evidence>
<reference evidence="1" key="1">
    <citation type="submission" date="2022-01" db="EMBL/GenBank/DDBJ databases">
        <title>Comparative genomics reveals a dynamic genome evolution in the ectomycorrhizal milk-cap (Lactarius) mushrooms.</title>
        <authorList>
            <consortium name="DOE Joint Genome Institute"/>
            <person name="Lebreton A."/>
            <person name="Tang N."/>
            <person name="Kuo A."/>
            <person name="LaButti K."/>
            <person name="Drula E."/>
            <person name="Barry K."/>
            <person name="Clum A."/>
            <person name="Lipzen A."/>
            <person name="Mousain D."/>
            <person name="Ng V."/>
            <person name="Wang R."/>
            <person name="Wang X."/>
            <person name="Dai Y."/>
            <person name="Henrissat B."/>
            <person name="Grigoriev I.V."/>
            <person name="Guerin-Laguette A."/>
            <person name="Yu F."/>
            <person name="Martin F.M."/>
        </authorList>
    </citation>
    <scope>NUCLEOTIDE SEQUENCE</scope>
    <source>
        <strain evidence="1">QP</strain>
    </source>
</reference>
<keyword evidence="2" id="KW-1185">Reference proteome</keyword>
<sequence>MAALKALVAQMPNKDKEGIHWHGTFLIITHEISFGGGQPEPQYLHNDIIRVEKLMENPEIQRICNFASCAFESYEKKNFEYMKTTMEKLRQKADEKKDRNKQLDDKLRLRRPYDGKIGEKRFCITQFAAGGLFRWVENRCMSDIDWMKQANKEEQRARGSSALCLVNGMSYLQLKTTQIGEEMTFLWIYQVWWQDTKN</sequence>
<accession>A0AAD4LCC8</accession>
<dbReference type="Proteomes" id="UP001201163">
    <property type="component" value="Unassembled WGS sequence"/>
</dbReference>
<dbReference type="EMBL" id="JAKELL010000054">
    <property type="protein sequence ID" value="KAH8986471.1"/>
    <property type="molecule type" value="Genomic_DNA"/>
</dbReference>
<dbReference type="AlphaFoldDB" id="A0AAD4LCC8"/>